<keyword evidence="6" id="KW-0812">Transmembrane</keyword>
<dbReference type="PANTHER" id="PTHR11010:SF30">
    <property type="entry name" value="SERINE PROTEASE K12H4.7"/>
    <property type="match status" value="1"/>
</dbReference>
<keyword evidence="2" id="KW-0645">Protease</keyword>
<dbReference type="InterPro" id="IPR029058">
    <property type="entry name" value="AB_hydrolase_fold"/>
</dbReference>
<keyword evidence="5" id="KW-0325">Glycoprotein</keyword>
<name>A0A914E442_9BILA</name>
<evidence type="ECO:0000256" key="2">
    <source>
        <dbReference type="ARBA" id="ARBA00022670"/>
    </source>
</evidence>
<dbReference type="AlphaFoldDB" id="A0A914E442"/>
<keyword evidence="6" id="KW-0472">Membrane</keyword>
<evidence type="ECO:0000256" key="1">
    <source>
        <dbReference type="ARBA" id="ARBA00011079"/>
    </source>
</evidence>
<keyword evidence="3" id="KW-0732">Signal</keyword>
<dbReference type="WBParaSite" id="ACRNAN_scaffold548.g14669.t1">
    <property type="protein sequence ID" value="ACRNAN_scaffold548.g14669.t1"/>
    <property type="gene ID" value="ACRNAN_scaffold548.g14669"/>
</dbReference>
<keyword evidence="6" id="KW-1133">Transmembrane helix</keyword>
<accession>A0A914E442</accession>
<proteinExistence type="inferred from homology"/>
<keyword evidence="7" id="KW-1185">Reference proteome</keyword>
<dbReference type="Gene3D" id="3.40.50.1820">
    <property type="entry name" value="alpha/beta hydrolase"/>
    <property type="match status" value="1"/>
</dbReference>
<organism evidence="7 8">
    <name type="scientific">Acrobeloides nanus</name>
    <dbReference type="NCBI Taxonomy" id="290746"/>
    <lineage>
        <taxon>Eukaryota</taxon>
        <taxon>Metazoa</taxon>
        <taxon>Ecdysozoa</taxon>
        <taxon>Nematoda</taxon>
        <taxon>Chromadorea</taxon>
        <taxon>Rhabditida</taxon>
        <taxon>Tylenchina</taxon>
        <taxon>Cephalobomorpha</taxon>
        <taxon>Cephaloboidea</taxon>
        <taxon>Cephalobidae</taxon>
        <taxon>Acrobeloides</taxon>
    </lineage>
</organism>
<feature type="transmembrane region" description="Helical" evidence="6">
    <location>
        <begin position="116"/>
        <end position="135"/>
    </location>
</feature>
<dbReference type="GO" id="GO:0070008">
    <property type="term" value="F:serine-type exopeptidase activity"/>
    <property type="evidence" value="ECO:0007669"/>
    <property type="project" value="InterPro"/>
</dbReference>
<dbReference type="GO" id="GO:0008239">
    <property type="term" value="F:dipeptidyl-peptidase activity"/>
    <property type="evidence" value="ECO:0007669"/>
    <property type="project" value="TreeGrafter"/>
</dbReference>
<reference evidence="8" key="1">
    <citation type="submission" date="2022-11" db="UniProtKB">
        <authorList>
            <consortium name="WormBaseParasite"/>
        </authorList>
    </citation>
    <scope>IDENTIFICATION</scope>
</reference>
<comment type="similarity">
    <text evidence="1">Belongs to the peptidase S28 family.</text>
</comment>
<protein>
    <submittedName>
        <fullName evidence="8">Uncharacterized protein</fullName>
    </submittedName>
</protein>
<evidence type="ECO:0000256" key="3">
    <source>
        <dbReference type="ARBA" id="ARBA00022729"/>
    </source>
</evidence>
<sequence length="136" mass="14866">MCTDLFGVNNSFVQKQVSASMNRFGLPSNFNATNVILPNGSLDPWSTLGCNVTNNATHQIPVTTLGGAHCVDMYPYNSIEPNAVNYTVHLVRQEVMYYLNQTPSNNVPHPTSLPSGASMTSVSLATLLLGLFIYYY</sequence>
<evidence type="ECO:0000256" key="4">
    <source>
        <dbReference type="ARBA" id="ARBA00022801"/>
    </source>
</evidence>
<keyword evidence="4" id="KW-0378">Hydrolase</keyword>
<evidence type="ECO:0000256" key="6">
    <source>
        <dbReference type="SAM" id="Phobius"/>
    </source>
</evidence>
<dbReference type="Pfam" id="PF05577">
    <property type="entry name" value="Peptidase_S28"/>
    <property type="match status" value="1"/>
</dbReference>
<dbReference type="PANTHER" id="PTHR11010">
    <property type="entry name" value="PROTEASE S28 PRO-X CARBOXYPEPTIDASE-RELATED"/>
    <property type="match status" value="1"/>
</dbReference>
<evidence type="ECO:0000256" key="5">
    <source>
        <dbReference type="ARBA" id="ARBA00023180"/>
    </source>
</evidence>
<dbReference type="Proteomes" id="UP000887540">
    <property type="component" value="Unplaced"/>
</dbReference>
<evidence type="ECO:0000313" key="8">
    <source>
        <dbReference type="WBParaSite" id="ACRNAN_scaffold548.g14669.t1"/>
    </source>
</evidence>
<evidence type="ECO:0000313" key="7">
    <source>
        <dbReference type="Proteomes" id="UP000887540"/>
    </source>
</evidence>
<dbReference type="InterPro" id="IPR008758">
    <property type="entry name" value="Peptidase_S28"/>
</dbReference>
<dbReference type="GO" id="GO:0006508">
    <property type="term" value="P:proteolysis"/>
    <property type="evidence" value="ECO:0007669"/>
    <property type="project" value="UniProtKB-KW"/>
</dbReference>